<dbReference type="EMBL" id="AKHW03001049">
    <property type="protein sequence ID" value="KYO43903.1"/>
    <property type="molecule type" value="Genomic_DNA"/>
</dbReference>
<dbReference type="Proteomes" id="UP000050525">
    <property type="component" value="Unassembled WGS sequence"/>
</dbReference>
<proteinExistence type="predicted"/>
<evidence type="ECO:0000313" key="1">
    <source>
        <dbReference type="EMBL" id="KYO43903.1"/>
    </source>
</evidence>
<comment type="caution">
    <text evidence="1">The sequence shown here is derived from an EMBL/GenBank/DDBJ whole genome shotgun (WGS) entry which is preliminary data.</text>
</comment>
<evidence type="ECO:0000313" key="2">
    <source>
        <dbReference type="Proteomes" id="UP000050525"/>
    </source>
</evidence>
<name>A0A151P4G5_ALLMI</name>
<sequence length="68" mass="8160">MYDVEDPRFLQCTIPAKWTTLELEIPGFQPPPREAGAWKDSTGLPLLSHRSRQLHFWKETVFWEWYIL</sequence>
<keyword evidence="2" id="KW-1185">Reference proteome</keyword>
<organism evidence="1 2">
    <name type="scientific">Alligator mississippiensis</name>
    <name type="common">American alligator</name>
    <dbReference type="NCBI Taxonomy" id="8496"/>
    <lineage>
        <taxon>Eukaryota</taxon>
        <taxon>Metazoa</taxon>
        <taxon>Chordata</taxon>
        <taxon>Craniata</taxon>
        <taxon>Vertebrata</taxon>
        <taxon>Euteleostomi</taxon>
        <taxon>Archelosauria</taxon>
        <taxon>Archosauria</taxon>
        <taxon>Crocodylia</taxon>
        <taxon>Alligatoridae</taxon>
        <taxon>Alligatorinae</taxon>
        <taxon>Alligator</taxon>
    </lineage>
</organism>
<accession>A0A151P4G5</accession>
<protein>
    <submittedName>
        <fullName evidence="1">Uncharacterized protein</fullName>
    </submittedName>
</protein>
<dbReference type="AlphaFoldDB" id="A0A151P4G5"/>
<reference evidence="1 2" key="1">
    <citation type="journal article" date="2012" name="Genome Biol.">
        <title>Sequencing three crocodilian genomes to illuminate the evolution of archosaurs and amniotes.</title>
        <authorList>
            <person name="St John J.A."/>
            <person name="Braun E.L."/>
            <person name="Isberg S.R."/>
            <person name="Miles L.G."/>
            <person name="Chong A.Y."/>
            <person name="Gongora J."/>
            <person name="Dalzell P."/>
            <person name="Moran C."/>
            <person name="Bed'hom B."/>
            <person name="Abzhanov A."/>
            <person name="Burgess S.C."/>
            <person name="Cooksey A.M."/>
            <person name="Castoe T.A."/>
            <person name="Crawford N.G."/>
            <person name="Densmore L.D."/>
            <person name="Drew J.C."/>
            <person name="Edwards S.V."/>
            <person name="Faircloth B.C."/>
            <person name="Fujita M.K."/>
            <person name="Greenwold M.J."/>
            <person name="Hoffmann F.G."/>
            <person name="Howard J.M."/>
            <person name="Iguchi T."/>
            <person name="Janes D.E."/>
            <person name="Khan S.Y."/>
            <person name="Kohno S."/>
            <person name="de Koning A.J."/>
            <person name="Lance S.L."/>
            <person name="McCarthy F.M."/>
            <person name="McCormack J.E."/>
            <person name="Merchant M.E."/>
            <person name="Peterson D.G."/>
            <person name="Pollock D.D."/>
            <person name="Pourmand N."/>
            <person name="Raney B.J."/>
            <person name="Roessler K.A."/>
            <person name="Sanford J.R."/>
            <person name="Sawyer R.H."/>
            <person name="Schmidt C.J."/>
            <person name="Triplett E.W."/>
            <person name="Tuberville T.D."/>
            <person name="Venegas-Anaya M."/>
            <person name="Howard J.T."/>
            <person name="Jarvis E.D."/>
            <person name="Guillette L.J.Jr."/>
            <person name="Glenn T.C."/>
            <person name="Green R.E."/>
            <person name="Ray D.A."/>
        </authorList>
    </citation>
    <scope>NUCLEOTIDE SEQUENCE [LARGE SCALE GENOMIC DNA]</scope>
    <source>
        <strain evidence="1">KSC_2009_1</strain>
    </source>
</reference>
<gene>
    <name evidence="1" type="ORF">Y1Q_0012871</name>
</gene>